<gene>
    <name evidence="4" type="ordered locus">MTR_2g092960</name>
</gene>
<dbReference type="Proteomes" id="UP000002051">
    <property type="component" value="Chromosome 2"/>
</dbReference>
<accession>G7IU29</accession>
<evidence type="ECO:0000313" key="5">
    <source>
        <dbReference type="EnsemblPlants" id="AES67379"/>
    </source>
</evidence>
<feature type="region of interest" description="Disordered" evidence="1">
    <location>
        <begin position="263"/>
        <end position="307"/>
    </location>
</feature>
<proteinExistence type="predicted"/>
<feature type="compositionally biased region" description="Polar residues" evidence="1">
    <location>
        <begin position="499"/>
        <end position="517"/>
    </location>
</feature>
<feature type="region of interest" description="Disordered" evidence="1">
    <location>
        <begin position="397"/>
        <end position="544"/>
    </location>
</feature>
<dbReference type="InterPro" id="IPR004252">
    <property type="entry name" value="Probable_transposase_24"/>
</dbReference>
<organism evidence="4 6">
    <name type="scientific">Medicago truncatula</name>
    <name type="common">Barrel medic</name>
    <name type="synonym">Medicago tribuloides</name>
    <dbReference type="NCBI Taxonomy" id="3880"/>
    <lineage>
        <taxon>Eukaryota</taxon>
        <taxon>Viridiplantae</taxon>
        <taxon>Streptophyta</taxon>
        <taxon>Embryophyta</taxon>
        <taxon>Tracheophyta</taxon>
        <taxon>Spermatophyta</taxon>
        <taxon>Magnoliopsida</taxon>
        <taxon>eudicotyledons</taxon>
        <taxon>Gunneridae</taxon>
        <taxon>Pentapetalae</taxon>
        <taxon>rosids</taxon>
        <taxon>fabids</taxon>
        <taxon>Fabales</taxon>
        <taxon>Fabaceae</taxon>
        <taxon>Papilionoideae</taxon>
        <taxon>50 kb inversion clade</taxon>
        <taxon>NPAAA clade</taxon>
        <taxon>Hologalegina</taxon>
        <taxon>IRL clade</taxon>
        <taxon>Trifolieae</taxon>
        <taxon>Medicago</taxon>
    </lineage>
</organism>
<evidence type="ECO:0000259" key="3">
    <source>
        <dbReference type="Pfam" id="PF26133"/>
    </source>
</evidence>
<dbReference type="PANTHER" id="PTHR33018:SF34">
    <property type="entry name" value="OS02G0472350 PROTEIN"/>
    <property type="match status" value="1"/>
</dbReference>
<dbReference type="Pfam" id="PF13837">
    <property type="entry name" value="Myb_DNA-bind_4"/>
    <property type="match status" value="1"/>
</dbReference>
<dbReference type="InterPro" id="IPR058352">
    <property type="entry name" value="DUF8039"/>
</dbReference>
<dbReference type="AlphaFoldDB" id="G7IU29"/>
<dbReference type="InterPro" id="IPR044822">
    <property type="entry name" value="Myb_DNA-bind_4"/>
</dbReference>
<feature type="compositionally biased region" description="Polar residues" evidence="1">
    <location>
        <begin position="855"/>
        <end position="878"/>
    </location>
</feature>
<dbReference type="InterPro" id="IPR038765">
    <property type="entry name" value="Papain-like_cys_pep_sf"/>
</dbReference>
<keyword evidence="4" id="KW-0238">DNA-binding</keyword>
<feature type="region of interest" description="Disordered" evidence="1">
    <location>
        <begin position="854"/>
        <end position="883"/>
    </location>
</feature>
<dbReference type="PANTHER" id="PTHR33018">
    <property type="entry name" value="OS10G0338966 PROTEIN-RELATED"/>
    <property type="match status" value="1"/>
</dbReference>
<sequence>MKRIHTANRFEKHKPQEKQTTPPQIMKFVTEAQPSPSSSAVLEDGWSNDATFTLIDAWGKLSKTLNRKYLRQYHWKEIAKTINDHHGYSRKERRTYVHCKNRFEALKKKYAIEKARVSENELYDDEWLFFEKLDSVLGDGLPAKNVSPPVEPTADVPAWALAPVGRRSGAQNTEKQPVQVRMSSESEEEGSRFRRNVASQKSLAPMTMTSSPESVEESRSLRSLSAQKRLSPVITTSSLESAGDLRFRRNLSAFAAAAAAAAEVEVDNSDSYNSDSDDSDFNYEGYDSEVSNESKKRKRGRRDVELGHREVAGRKDRELGYREVTNAMEKLGEVHERVESSKQRKNVDLEKQKMQKQKMQFSKDSQKVQFSEGSQRMEFLKDAQTRWMQFLEDQTQRIQSSEGSQRMQFSRDSQTQRVQYPEDSLRMQFSKDSQTQRMQFPEDSQRWRVQYPKDSPRMQFSKDSQTQRMQFPEDSQRSRVQYPKDSQTQRMQFPEDSQRMQFSKDSQRMQQQKTNNSKHMDDVSAPSRSRLDSQSTKKKVRGPTLMKKLADRADGQRIPIEFDQSTGKSIGENKTKFKSYLGFLGRSKISILIEDWDSVDANVKDEIWTEILKIWDVPNSGFLRKKWIAYVGERWRAFKTNLTSRYIHGDLRGQSPLEAYNFLDEETWQAFVQMRLDPAFQEIRKKAQMSSAHHTTPHRLSRGGYELLQEKIMQEKLKQKQGSLGDSVAAPPSPPARHEQWKRARQKPSGDYTSEDSRIIAEKIDSLVEKTAQGTFVPQGRKDILAEAIGKPEHSGFVRGVGRGVGIRQYFGPLERDSTPPVFSSEQLRTIKVELTQQIKEELMQDLEAMGFSKKPSNFPTHSPNTVVPASTKGSSSDVPPIPEEDEIPERCELYVDDLLHAVAYGNIYKLGPTIHNQILENDMVRVVVSEVLDANAQVPMPTDEVETVGQALNNFVQWPKRLVEIVSDKDVDGYEKDDVSPKRSDPQLDSVQQLVLKAMCMSESIKLELEHDKMKSLWLSQRDIMELCMGKQELSITILRLWLTYLNRLSINVGKSDLYGFIDPCFIQSQHDPSNAEAYIQNKLCDDKKECYLAPYYNNRHWQLLIICPKKNNVVFLCSLERKPDKNIIQTVDSALDEYHKLQGVQKKKPTWIVPVCQRQPESYECGYYIMIHMLKIVSDGIIDSWKKIFGNPEPFDEDELINVRQRCASLILEFIQGTKNV</sequence>
<dbReference type="Gene3D" id="3.40.395.10">
    <property type="entry name" value="Adenoviral Proteinase, Chain A"/>
    <property type="match status" value="1"/>
</dbReference>
<accession>A0A0C3V7N8</accession>
<feature type="compositionally biased region" description="Polar residues" evidence="1">
    <location>
        <begin position="397"/>
        <end position="418"/>
    </location>
</feature>
<feature type="compositionally biased region" description="Basic and acidic residues" evidence="1">
    <location>
        <begin position="8"/>
        <end position="17"/>
    </location>
</feature>
<evidence type="ECO:0000256" key="1">
    <source>
        <dbReference type="SAM" id="MobiDB-lite"/>
    </source>
</evidence>
<dbReference type="Gene3D" id="1.10.10.60">
    <property type="entry name" value="Homeodomain-like"/>
    <property type="match status" value="1"/>
</dbReference>
<dbReference type="EMBL" id="CM001218">
    <property type="protein sequence ID" value="AES67379.2"/>
    <property type="molecule type" value="Genomic_DNA"/>
</dbReference>
<evidence type="ECO:0000259" key="2">
    <source>
        <dbReference type="Pfam" id="PF13837"/>
    </source>
</evidence>
<dbReference type="Pfam" id="PF26133">
    <property type="entry name" value="DUF8039"/>
    <property type="match status" value="1"/>
</dbReference>
<keyword evidence="6" id="KW-1185">Reference proteome</keyword>
<reference evidence="4 6" key="2">
    <citation type="journal article" date="2014" name="BMC Genomics">
        <title>An improved genome release (version Mt4.0) for the model legume Medicago truncatula.</title>
        <authorList>
            <person name="Tang H."/>
            <person name="Krishnakumar V."/>
            <person name="Bidwell S."/>
            <person name="Rosen B."/>
            <person name="Chan A."/>
            <person name="Zhou S."/>
            <person name="Gentzbittel L."/>
            <person name="Childs K.L."/>
            <person name="Yandell M."/>
            <person name="Gundlach H."/>
            <person name="Mayer K.F."/>
            <person name="Schwartz D.C."/>
            <person name="Town C.D."/>
        </authorList>
    </citation>
    <scope>GENOME REANNOTATION</scope>
    <source>
        <strain evidence="5 6">cv. Jemalong A17</strain>
    </source>
</reference>
<evidence type="ECO:0000313" key="6">
    <source>
        <dbReference type="Proteomes" id="UP000002051"/>
    </source>
</evidence>
<feature type="domain" description="DUF8039" evidence="3">
    <location>
        <begin position="887"/>
        <end position="966"/>
    </location>
</feature>
<reference evidence="5" key="3">
    <citation type="submission" date="2015-04" db="UniProtKB">
        <authorList>
            <consortium name="EnsemblPlants"/>
        </authorList>
    </citation>
    <scope>IDENTIFICATION</scope>
    <source>
        <strain evidence="5">cv. Jemalong A17</strain>
    </source>
</reference>
<feature type="domain" description="Myb/SANT-like DNA-binding" evidence="2">
    <location>
        <begin position="45"/>
        <end position="135"/>
    </location>
</feature>
<feature type="region of interest" description="Disordered" evidence="1">
    <location>
        <begin position="165"/>
        <end position="229"/>
    </location>
</feature>
<feature type="region of interest" description="Disordered" evidence="1">
    <location>
        <begin position="1"/>
        <end position="22"/>
    </location>
</feature>
<feature type="region of interest" description="Disordered" evidence="1">
    <location>
        <begin position="719"/>
        <end position="756"/>
    </location>
</feature>
<dbReference type="HOGENOM" id="CLU_268468_0_0_1"/>
<dbReference type="GO" id="GO:0003677">
    <property type="term" value="F:DNA binding"/>
    <property type="evidence" value="ECO:0007669"/>
    <property type="project" value="UniProtKB-KW"/>
</dbReference>
<reference evidence="4 6" key="1">
    <citation type="journal article" date="2011" name="Nature">
        <title>The Medicago genome provides insight into the evolution of rhizobial symbioses.</title>
        <authorList>
            <person name="Young N.D."/>
            <person name="Debelle F."/>
            <person name="Oldroyd G.E."/>
            <person name="Geurts R."/>
            <person name="Cannon S.B."/>
            <person name="Udvardi M.K."/>
            <person name="Benedito V.A."/>
            <person name="Mayer K.F."/>
            <person name="Gouzy J."/>
            <person name="Schoof H."/>
            <person name="Van de Peer Y."/>
            <person name="Proost S."/>
            <person name="Cook D.R."/>
            <person name="Meyers B.C."/>
            <person name="Spannagl M."/>
            <person name="Cheung F."/>
            <person name="De Mita S."/>
            <person name="Krishnakumar V."/>
            <person name="Gundlach H."/>
            <person name="Zhou S."/>
            <person name="Mudge J."/>
            <person name="Bharti A.K."/>
            <person name="Murray J.D."/>
            <person name="Naoumkina M.A."/>
            <person name="Rosen B."/>
            <person name="Silverstein K.A."/>
            <person name="Tang H."/>
            <person name="Rombauts S."/>
            <person name="Zhao P.X."/>
            <person name="Zhou P."/>
            <person name="Barbe V."/>
            <person name="Bardou P."/>
            <person name="Bechner M."/>
            <person name="Bellec A."/>
            <person name="Berger A."/>
            <person name="Berges H."/>
            <person name="Bidwell S."/>
            <person name="Bisseling T."/>
            <person name="Choisne N."/>
            <person name="Couloux A."/>
            <person name="Denny R."/>
            <person name="Deshpande S."/>
            <person name="Dai X."/>
            <person name="Doyle J.J."/>
            <person name="Dudez A.M."/>
            <person name="Farmer A.D."/>
            <person name="Fouteau S."/>
            <person name="Franken C."/>
            <person name="Gibelin C."/>
            <person name="Gish J."/>
            <person name="Goldstein S."/>
            <person name="Gonzalez A.J."/>
            <person name="Green P.J."/>
            <person name="Hallab A."/>
            <person name="Hartog M."/>
            <person name="Hua A."/>
            <person name="Humphray S.J."/>
            <person name="Jeong D.H."/>
            <person name="Jing Y."/>
            <person name="Jocker A."/>
            <person name="Kenton S.M."/>
            <person name="Kim D.J."/>
            <person name="Klee K."/>
            <person name="Lai H."/>
            <person name="Lang C."/>
            <person name="Lin S."/>
            <person name="Macmil S.L."/>
            <person name="Magdelenat G."/>
            <person name="Matthews L."/>
            <person name="McCorrison J."/>
            <person name="Monaghan E.L."/>
            <person name="Mun J.H."/>
            <person name="Najar F.Z."/>
            <person name="Nicholson C."/>
            <person name="Noirot C."/>
            <person name="O'Bleness M."/>
            <person name="Paule C.R."/>
            <person name="Poulain J."/>
            <person name="Prion F."/>
            <person name="Qin B."/>
            <person name="Qu C."/>
            <person name="Retzel E.F."/>
            <person name="Riddle C."/>
            <person name="Sallet E."/>
            <person name="Samain S."/>
            <person name="Samson N."/>
            <person name="Sanders I."/>
            <person name="Saurat O."/>
            <person name="Scarpelli C."/>
            <person name="Schiex T."/>
            <person name="Segurens B."/>
            <person name="Severin A.J."/>
            <person name="Sherrier D.J."/>
            <person name="Shi R."/>
            <person name="Sims S."/>
            <person name="Singer S.R."/>
            <person name="Sinharoy S."/>
            <person name="Sterck L."/>
            <person name="Viollet A."/>
            <person name="Wang B.B."/>
            <person name="Wang K."/>
            <person name="Wang M."/>
            <person name="Wang X."/>
            <person name="Warfsmann J."/>
            <person name="Weissenbach J."/>
            <person name="White D.D."/>
            <person name="White J.D."/>
            <person name="Wiley G.B."/>
            <person name="Wincker P."/>
            <person name="Xing Y."/>
            <person name="Yang L."/>
            <person name="Yao Z."/>
            <person name="Ying F."/>
            <person name="Zhai J."/>
            <person name="Zhou L."/>
            <person name="Zuber A."/>
            <person name="Denarie J."/>
            <person name="Dixon R.A."/>
            <person name="May G.D."/>
            <person name="Schwartz D.C."/>
            <person name="Rogers J."/>
            <person name="Quetier F."/>
            <person name="Town C.D."/>
            <person name="Roe B.A."/>
        </authorList>
    </citation>
    <scope>NUCLEOTIDE SEQUENCE [LARGE SCALE GENOMIC DNA]</scope>
    <source>
        <strain evidence="4">A17</strain>
        <strain evidence="5 6">cv. Jemalong A17</strain>
    </source>
</reference>
<dbReference type="EnsemblPlants" id="AES67379">
    <property type="protein sequence ID" value="AES67379"/>
    <property type="gene ID" value="MTR_2g092960"/>
</dbReference>
<dbReference type="Pfam" id="PF03004">
    <property type="entry name" value="Transposase_24"/>
    <property type="match status" value="1"/>
</dbReference>
<dbReference type="PaxDb" id="3880-AES67379"/>
<name>G7IU29_MEDTR</name>
<protein>
    <submittedName>
        <fullName evidence="4">Myb/SANT-like DNA-binding domain protein</fullName>
    </submittedName>
</protein>
<evidence type="ECO:0000313" key="4">
    <source>
        <dbReference type="EMBL" id="AES67379.2"/>
    </source>
</evidence>
<dbReference type="eggNOG" id="KOG4282">
    <property type="taxonomic scope" value="Eukaryota"/>
</dbReference>
<dbReference type="SUPFAM" id="SSF54001">
    <property type="entry name" value="Cysteine proteinases"/>
    <property type="match status" value="1"/>
</dbReference>